<sequence>MKALRKIISVSVKKILLFETRDKLRTEETIMNSRKF</sequence>
<reference evidence="1 2" key="1">
    <citation type="submission" date="2018-06" db="EMBL/GenBank/DDBJ databases">
        <authorList>
            <consortium name="Pathogen Informatics"/>
            <person name="Doyle S."/>
        </authorList>
    </citation>
    <scope>NUCLEOTIDE SEQUENCE [LARGE SCALE GENOMIC DNA]</scope>
    <source>
        <strain evidence="1 2">NCTC13560</strain>
    </source>
</reference>
<proteinExistence type="predicted"/>
<evidence type="ECO:0000313" key="2">
    <source>
        <dbReference type="Proteomes" id="UP000255231"/>
    </source>
</evidence>
<protein>
    <submittedName>
        <fullName evidence="1">Uncharacterized protein</fullName>
    </submittedName>
</protein>
<dbReference type="Proteomes" id="UP000255231">
    <property type="component" value="Unassembled WGS sequence"/>
</dbReference>
<gene>
    <name evidence="1" type="ORF">NCTC13560_01550</name>
</gene>
<dbReference type="EMBL" id="UFVS01000001">
    <property type="protein sequence ID" value="SUX42743.1"/>
    <property type="molecule type" value="Genomic_DNA"/>
</dbReference>
<accession>A0A381F8D0</accession>
<dbReference type="AlphaFoldDB" id="A0A381F8D0"/>
<name>A0A381F8D0_9FLAO</name>
<evidence type="ECO:0000313" key="1">
    <source>
        <dbReference type="EMBL" id="SUX42743.1"/>
    </source>
</evidence>
<organism evidence="1 2">
    <name type="scientific">Chryseobacterium indoltheticum</name>
    <dbReference type="NCBI Taxonomy" id="254"/>
    <lineage>
        <taxon>Bacteria</taxon>
        <taxon>Pseudomonadati</taxon>
        <taxon>Bacteroidota</taxon>
        <taxon>Flavobacteriia</taxon>
        <taxon>Flavobacteriales</taxon>
        <taxon>Weeksellaceae</taxon>
        <taxon>Chryseobacterium group</taxon>
        <taxon>Chryseobacterium</taxon>
    </lineage>
</organism>